<dbReference type="PANTHER" id="PTHR33138:SF1">
    <property type="entry name" value="OS01G0113900 PROTEIN"/>
    <property type="match status" value="1"/>
</dbReference>
<feature type="domain" description="Wall-associated receptor kinase C-terminal" evidence="7">
    <location>
        <begin position="169"/>
        <end position="247"/>
    </location>
</feature>
<gene>
    <name evidence="8" type="ORF">IFM89_004824</name>
</gene>
<comment type="subcellular location">
    <subcellularLocation>
        <location evidence="1">Membrane</location>
        <topology evidence="1">Single-pass membrane protein</topology>
    </subcellularLocation>
</comment>
<dbReference type="InterPro" id="IPR032872">
    <property type="entry name" value="WAK_assoc_C"/>
</dbReference>
<comment type="caution">
    <text evidence="8">The sequence shown here is derived from an EMBL/GenBank/DDBJ whole genome shotgun (WGS) entry which is preliminary data.</text>
</comment>
<dbReference type="OrthoDB" id="4062651at2759"/>
<proteinExistence type="predicted"/>
<evidence type="ECO:0000256" key="2">
    <source>
        <dbReference type="ARBA" id="ARBA00022729"/>
    </source>
</evidence>
<evidence type="ECO:0000313" key="8">
    <source>
        <dbReference type="EMBL" id="KAF9591595.1"/>
    </source>
</evidence>
<feature type="chain" id="PRO_5032307107" evidence="5">
    <location>
        <begin position="29"/>
        <end position="275"/>
    </location>
</feature>
<dbReference type="AlphaFoldDB" id="A0A835LEF0"/>
<dbReference type="PANTHER" id="PTHR33138">
    <property type="entry name" value="OS01G0690200 PROTEIN"/>
    <property type="match status" value="1"/>
</dbReference>
<evidence type="ECO:0000259" key="7">
    <source>
        <dbReference type="Pfam" id="PF14380"/>
    </source>
</evidence>
<evidence type="ECO:0000256" key="3">
    <source>
        <dbReference type="ARBA" id="ARBA00023180"/>
    </source>
</evidence>
<evidence type="ECO:0000256" key="1">
    <source>
        <dbReference type="ARBA" id="ARBA00004167"/>
    </source>
</evidence>
<evidence type="ECO:0000256" key="4">
    <source>
        <dbReference type="SAM" id="MobiDB-lite"/>
    </source>
</evidence>
<dbReference type="EMBL" id="JADFTS010000008">
    <property type="protein sequence ID" value="KAF9591595.1"/>
    <property type="molecule type" value="Genomic_DNA"/>
</dbReference>
<name>A0A835LEF0_9MAGN</name>
<dbReference type="GO" id="GO:0016020">
    <property type="term" value="C:membrane"/>
    <property type="evidence" value="ECO:0007669"/>
    <property type="project" value="UniProtKB-SubCell"/>
</dbReference>
<evidence type="ECO:0000313" key="9">
    <source>
        <dbReference type="Proteomes" id="UP000631114"/>
    </source>
</evidence>
<dbReference type="Proteomes" id="UP000631114">
    <property type="component" value="Unassembled WGS sequence"/>
</dbReference>
<protein>
    <submittedName>
        <fullName evidence="8">Uncharacterized protein</fullName>
    </submittedName>
</protein>
<feature type="region of interest" description="Disordered" evidence="4">
    <location>
        <begin position="255"/>
        <end position="275"/>
    </location>
</feature>
<dbReference type="GO" id="GO:0030247">
    <property type="term" value="F:polysaccharide binding"/>
    <property type="evidence" value="ECO:0007669"/>
    <property type="project" value="InterPro"/>
</dbReference>
<keyword evidence="9" id="KW-1185">Reference proteome</keyword>
<feature type="domain" description="Wall-associated receptor kinase galacturonan-binding" evidence="6">
    <location>
        <begin position="37"/>
        <end position="103"/>
    </location>
</feature>
<keyword evidence="2 5" id="KW-0732">Signal</keyword>
<evidence type="ECO:0000256" key="5">
    <source>
        <dbReference type="SAM" id="SignalP"/>
    </source>
</evidence>
<accession>A0A835LEF0</accession>
<feature type="signal peptide" evidence="5">
    <location>
        <begin position="1"/>
        <end position="28"/>
    </location>
</feature>
<dbReference type="Pfam" id="PF14380">
    <property type="entry name" value="WAK_assoc"/>
    <property type="match status" value="1"/>
</dbReference>
<dbReference type="Pfam" id="PF13947">
    <property type="entry name" value="GUB_WAK_bind"/>
    <property type="match status" value="1"/>
</dbReference>
<dbReference type="InterPro" id="IPR025287">
    <property type="entry name" value="WAK_GUB"/>
</dbReference>
<evidence type="ECO:0000259" key="6">
    <source>
        <dbReference type="Pfam" id="PF13947"/>
    </source>
</evidence>
<organism evidence="8 9">
    <name type="scientific">Coptis chinensis</name>
    <dbReference type="NCBI Taxonomy" id="261450"/>
    <lineage>
        <taxon>Eukaryota</taxon>
        <taxon>Viridiplantae</taxon>
        <taxon>Streptophyta</taxon>
        <taxon>Embryophyta</taxon>
        <taxon>Tracheophyta</taxon>
        <taxon>Spermatophyta</taxon>
        <taxon>Magnoliopsida</taxon>
        <taxon>Ranunculales</taxon>
        <taxon>Ranunculaceae</taxon>
        <taxon>Coptidoideae</taxon>
        <taxon>Coptis</taxon>
    </lineage>
</organism>
<reference evidence="8 9" key="1">
    <citation type="submission" date="2020-10" db="EMBL/GenBank/DDBJ databases">
        <title>The Coptis chinensis genome and diversification of protoberbering-type alkaloids.</title>
        <authorList>
            <person name="Wang B."/>
            <person name="Shu S."/>
            <person name="Song C."/>
            <person name="Liu Y."/>
        </authorList>
    </citation>
    <scope>NUCLEOTIDE SEQUENCE [LARGE SCALE GENOMIC DNA]</scope>
    <source>
        <strain evidence="8">HL-2020</strain>
        <tissue evidence="8">Leaf</tissue>
    </source>
</reference>
<sequence>MCSYFSPYPFVSFLFIIIFFHDFPFSFGEDDYTFLNCSRGVFECGDVKNIGYPFWGKGRAQYCGHPDFELKCEEDEDDAIQIVIQGQNYRVLNIFENNHTLRMRTMNPVKNNCPARLPNISLPNNLFNYAAPFNQNITLLYDCPSSIPQLIGNTIPCLTNDTTTSYYSIDSQNIPLPRNVWSCSTVVKVPILQAIVTTYTELLQSMLGGFDVTYVVPNNSECIQCENTRGQCGYDRGMQPTCFCSDGPYQGNCTNKPPDTRVGHSSSLPMKTNRA</sequence>
<keyword evidence="3" id="KW-0325">Glycoprotein</keyword>